<evidence type="ECO:0000256" key="3">
    <source>
        <dbReference type="ARBA" id="ARBA00022553"/>
    </source>
</evidence>
<dbReference type="GO" id="GO:0005524">
    <property type="term" value="F:ATP binding"/>
    <property type="evidence" value="ECO:0007669"/>
    <property type="project" value="UniProtKB-KW"/>
</dbReference>
<evidence type="ECO:0000259" key="7">
    <source>
        <dbReference type="PROSITE" id="PS50109"/>
    </source>
</evidence>
<dbReference type="InterPro" id="IPR035965">
    <property type="entry name" value="PAS-like_dom_sf"/>
</dbReference>
<feature type="domain" description="Response regulatory" evidence="8">
    <location>
        <begin position="621"/>
        <end position="740"/>
    </location>
</feature>
<keyword evidence="10" id="KW-1185">Reference proteome</keyword>
<dbReference type="Gene3D" id="1.10.287.130">
    <property type="match status" value="1"/>
</dbReference>
<dbReference type="CDD" id="cd17546">
    <property type="entry name" value="REC_hyHK_CKI1_RcsC-like"/>
    <property type="match status" value="1"/>
</dbReference>
<evidence type="ECO:0000256" key="2">
    <source>
        <dbReference type="ARBA" id="ARBA00012438"/>
    </source>
</evidence>
<dbReference type="InterPro" id="IPR036890">
    <property type="entry name" value="HATPase_C_sf"/>
</dbReference>
<evidence type="ECO:0000259" key="8">
    <source>
        <dbReference type="PROSITE" id="PS50110"/>
    </source>
</evidence>
<dbReference type="InterPro" id="IPR004358">
    <property type="entry name" value="Sig_transdc_His_kin-like_C"/>
</dbReference>
<keyword evidence="6" id="KW-0472">Membrane</keyword>
<keyword evidence="9" id="KW-0067">ATP-binding</keyword>
<dbReference type="CDD" id="cd16922">
    <property type="entry name" value="HATPase_EvgS-ArcB-TorS-like"/>
    <property type="match status" value="1"/>
</dbReference>
<feature type="modified residue" description="4-aspartylphosphate" evidence="5">
    <location>
        <position position="670"/>
    </location>
</feature>
<feature type="transmembrane region" description="Helical" evidence="6">
    <location>
        <begin position="101"/>
        <end position="119"/>
    </location>
</feature>
<dbReference type="SUPFAM" id="SSF55874">
    <property type="entry name" value="ATPase domain of HSP90 chaperone/DNA topoisomerase II/histidine kinase"/>
    <property type="match status" value="1"/>
</dbReference>
<dbReference type="SUPFAM" id="SSF55785">
    <property type="entry name" value="PYP-like sensor domain (PAS domain)"/>
    <property type="match status" value="1"/>
</dbReference>
<evidence type="ECO:0000256" key="1">
    <source>
        <dbReference type="ARBA" id="ARBA00000085"/>
    </source>
</evidence>
<protein>
    <recommendedName>
        <fullName evidence="2">histidine kinase</fullName>
        <ecNumber evidence="2">2.7.13.3</ecNumber>
    </recommendedName>
</protein>
<gene>
    <name evidence="9" type="ORF">ACFQ27_19705</name>
</gene>
<keyword evidence="9" id="KW-0547">Nucleotide-binding</keyword>
<evidence type="ECO:0000256" key="5">
    <source>
        <dbReference type="PROSITE-ProRule" id="PRU00169"/>
    </source>
</evidence>
<dbReference type="Gene3D" id="3.40.50.2300">
    <property type="match status" value="1"/>
</dbReference>
<dbReference type="InterPro" id="IPR003594">
    <property type="entry name" value="HATPase_dom"/>
</dbReference>
<dbReference type="Gene3D" id="3.30.565.10">
    <property type="entry name" value="Histidine kinase-like ATPase, C-terminal domain"/>
    <property type="match status" value="1"/>
</dbReference>
<dbReference type="SUPFAM" id="SSF47384">
    <property type="entry name" value="Homodimeric domain of signal transducing histidine kinase"/>
    <property type="match status" value="1"/>
</dbReference>
<sequence>MLNTFDANQRILEWRVNGLKVRLAQGLLVGVMAFLVTRTPVALIWIAVSSLVMVLDARLSAALLAKPEHRGLATRTTAVRSLSGSLYAMAGLLFLLHPGSLGLGAALLVGCCLALNNAVMTRGVRGFTASLTLPSALSLLATAPLARSLGHALSLADVAFLIFGATTYLVFLAKLASLLADESQTLHNALGDLQREHDAARGAQRQALAERARWSSLFDNSPVPQICCDASRLYARLSQGEADVINALLADRLQADQQGLAGVWIINANDAALDLFGVKDFRRGITAEVFDTSLLTGLALSLRDATPDGVLPPFPTTLRRADGALAEVMAHVRFIEDEAEPWSMCVITLVDITAFQAVVRDQAEAMLAAQAASVAKSEFLAIMSHEIRTPMNGVLGMAQAMSREPLSASQRDKLDVIRQSGEALLAILNDVLDISKIESGRLELEATPFNIEAVAQGAHATFTGLANAKGLSFSLTVAPEALGAYVGDSARVRQVLYNLISNAVKFTAADHVRVEIEALSPGFRIRVTDTGVGVPADRLDKLFAKFVQADSSTTRQFGGTGLGLAICRELADAMGGSIAVSSVEGEGSCFTVDLPLPRAAGAAPEVEAPAETGQDLGLEFRILAAEDNTINQLVLKTLLAQFGLTPQVVDNGHQAVQAWEKESWDLILMDVQMPVLDGPGAARAIRAREAETGRARTPIIALTANAMTHQVDSYLAAGMDGFVAKPIEVRDLVEAINQAMAGRADDEVRAGAA</sequence>
<comment type="caution">
    <text evidence="9">The sequence shown here is derived from an EMBL/GenBank/DDBJ whole genome shotgun (WGS) entry which is preliminary data.</text>
</comment>
<dbReference type="PANTHER" id="PTHR45339">
    <property type="entry name" value="HYBRID SIGNAL TRANSDUCTION HISTIDINE KINASE J"/>
    <property type="match status" value="1"/>
</dbReference>
<dbReference type="InterPro" id="IPR005467">
    <property type="entry name" value="His_kinase_dom"/>
</dbReference>
<dbReference type="EMBL" id="JBHTLQ010000082">
    <property type="protein sequence ID" value="MFD1192824.1"/>
    <property type="molecule type" value="Genomic_DNA"/>
</dbReference>
<dbReference type="SMART" id="SM00387">
    <property type="entry name" value="HATPase_c"/>
    <property type="match status" value="1"/>
</dbReference>
<feature type="transmembrane region" description="Helical" evidence="6">
    <location>
        <begin position="152"/>
        <end position="173"/>
    </location>
</feature>
<feature type="domain" description="Histidine kinase" evidence="7">
    <location>
        <begin position="382"/>
        <end position="598"/>
    </location>
</feature>
<evidence type="ECO:0000256" key="4">
    <source>
        <dbReference type="ARBA" id="ARBA00023012"/>
    </source>
</evidence>
<name>A0ABW3T6N2_9CAUL</name>
<dbReference type="EC" id="2.7.13.3" evidence="2"/>
<evidence type="ECO:0000313" key="9">
    <source>
        <dbReference type="EMBL" id="MFD1192824.1"/>
    </source>
</evidence>
<dbReference type="PROSITE" id="PS50109">
    <property type="entry name" value="HIS_KIN"/>
    <property type="match status" value="1"/>
</dbReference>
<keyword evidence="6" id="KW-0812">Transmembrane</keyword>
<dbReference type="PROSITE" id="PS50110">
    <property type="entry name" value="RESPONSE_REGULATORY"/>
    <property type="match status" value="1"/>
</dbReference>
<dbReference type="Pfam" id="PF02518">
    <property type="entry name" value="HATPase_c"/>
    <property type="match status" value="1"/>
</dbReference>
<dbReference type="Proteomes" id="UP001597216">
    <property type="component" value="Unassembled WGS sequence"/>
</dbReference>
<dbReference type="PRINTS" id="PR00344">
    <property type="entry name" value="BCTRLSENSOR"/>
</dbReference>
<feature type="transmembrane region" description="Helical" evidence="6">
    <location>
        <begin position="21"/>
        <end position="37"/>
    </location>
</feature>
<proteinExistence type="predicted"/>
<dbReference type="PANTHER" id="PTHR45339:SF1">
    <property type="entry name" value="HYBRID SIGNAL TRANSDUCTION HISTIDINE KINASE J"/>
    <property type="match status" value="1"/>
</dbReference>
<keyword evidence="4" id="KW-0902">Two-component regulatory system</keyword>
<dbReference type="InterPro" id="IPR001789">
    <property type="entry name" value="Sig_transdc_resp-reg_receiver"/>
</dbReference>
<reference evidence="10" key="1">
    <citation type="journal article" date="2019" name="Int. J. Syst. Evol. Microbiol.">
        <title>The Global Catalogue of Microorganisms (GCM) 10K type strain sequencing project: providing services to taxonomists for standard genome sequencing and annotation.</title>
        <authorList>
            <consortium name="The Broad Institute Genomics Platform"/>
            <consortium name="The Broad Institute Genome Sequencing Center for Infectious Disease"/>
            <person name="Wu L."/>
            <person name="Ma J."/>
        </authorList>
    </citation>
    <scope>NUCLEOTIDE SEQUENCE [LARGE SCALE GENOMIC DNA]</scope>
    <source>
        <strain evidence="10">CCUG 55074</strain>
    </source>
</reference>
<keyword evidence="3 5" id="KW-0597">Phosphoprotein</keyword>
<dbReference type="SMART" id="SM00448">
    <property type="entry name" value="REC"/>
    <property type="match status" value="1"/>
</dbReference>
<dbReference type="InterPro" id="IPR003661">
    <property type="entry name" value="HisK_dim/P_dom"/>
</dbReference>
<dbReference type="RefSeq" id="WP_377354770.1">
    <property type="nucleotide sequence ID" value="NZ_JBHTLQ010000082.1"/>
</dbReference>
<dbReference type="Pfam" id="PF00072">
    <property type="entry name" value="Response_reg"/>
    <property type="match status" value="1"/>
</dbReference>
<dbReference type="InterPro" id="IPR036097">
    <property type="entry name" value="HisK_dim/P_sf"/>
</dbReference>
<dbReference type="InterPro" id="IPR011006">
    <property type="entry name" value="CheY-like_superfamily"/>
</dbReference>
<comment type="catalytic activity">
    <reaction evidence="1">
        <text>ATP + protein L-histidine = ADP + protein N-phospho-L-histidine.</text>
        <dbReference type="EC" id="2.7.13.3"/>
    </reaction>
</comment>
<dbReference type="Pfam" id="PF00512">
    <property type="entry name" value="HisKA"/>
    <property type="match status" value="1"/>
</dbReference>
<evidence type="ECO:0000256" key="6">
    <source>
        <dbReference type="SAM" id="Phobius"/>
    </source>
</evidence>
<dbReference type="SMART" id="SM00388">
    <property type="entry name" value="HisKA"/>
    <property type="match status" value="1"/>
</dbReference>
<keyword evidence="6" id="KW-1133">Transmembrane helix</keyword>
<dbReference type="SUPFAM" id="SSF52172">
    <property type="entry name" value="CheY-like"/>
    <property type="match status" value="1"/>
</dbReference>
<dbReference type="CDD" id="cd00082">
    <property type="entry name" value="HisKA"/>
    <property type="match status" value="1"/>
</dbReference>
<evidence type="ECO:0000313" key="10">
    <source>
        <dbReference type="Proteomes" id="UP001597216"/>
    </source>
</evidence>
<accession>A0ABW3T6N2</accession>
<organism evidence="9 10">
    <name type="scientific">Phenylobacterium conjunctum</name>
    <dbReference type="NCBI Taxonomy" id="1298959"/>
    <lineage>
        <taxon>Bacteria</taxon>
        <taxon>Pseudomonadati</taxon>
        <taxon>Pseudomonadota</taxon>
        <taxon>Alphaproteobacteria</taxon>
        <taxon>Caulobacterales</taxon>
        <taxon>Caulobacteraceae</taxon>
        <taxon>Phenylobacterium</taxon>
    </lineage>
</organism>